<dbReference type="PANTHER" id="PTHR32308:SF10">
    <property type="entry name" value="CITRATE LYASE SUBUNIT BETA"/>
    <property type="match status" value="1"/>
</dbReference>
<dbReference type="InterPro" id="IPR011206">
    <property type="entry name" value="Citrate_lyase_beta/mcl1/mcl2"/>
</dbReference>
<reference evidence="5 6" key="1">
    <citation type="submission" date="2014-01" db="EMBL/GenBank/DDBJ databases">
        <title>Plasmidome dynamics in the species complex Clostridium novyi sensu lato converts strains of independent lineages into distinctly different pathogens.</title>
        <authorList>
            <person name="Skarin H."/>
            <person name="Segerman B."/>
        </authorList>
    </citation>
    <scope>NUCLEOTIDE SEQUENCE [LARGE SCALE GENOMIC DNA]</scope>
    <source>
        <strain evidence="5 6">4552</strain>
    </source>
</reference>
<protein>
    <submittedName>
        <fullName evidence="5">Citrate lyase subunit beta</fullName>
    </submittedName>
</protein>
<evidence type="ECO:0000313" key="6">
    <source>
        <dbReference type="Proteomes" id="UP000030012"/>
    </source>
</evidence>
<keyword evidence="3 4" id="KW-0460">Magnesium</keyword>
<keyword evidence="2 4" id="KW-0479">Metal-binding</keyword>
<feature type="binding site" evidence="4">
    <location>
        <position position="206"/>
    </location>
    <ligand>
        <name>Mg(2+)</name>
        <dbReference type="ChEBI" id="CHEBI:18420"/>
    </ligand>
</feature>
<name>A0A0A0I363_CLONO</name>
<dbReference type="OrthoDB" id="9786940at2"/>
<dbReference type="GO" id="GO:0000287">
    <property type="term" value="F:magnesium ion binding"/>
    <property type="evidence" value="ECO:0007669"/>
    <property type="project" value="TreeGrafter"/>
</dbReference>
<comment type="cofactor">
    <cofactor evidence="1">
        <name>Mg(2+)</name>
        <dbReference type="ChEBI" id="CHEBI:18420"/>
    </cofactor>
</comment>
<dbReference type="Proteomes" id="UP000030012">
    <property type="component" value="Unassembled WGS sequence"/>
</dbReference>
<dbReference type="InterPro" id="IPR040442">
    <property type="entry name" value="Pyrv_kinase-like_dom_sf"/>
</dbReference>
<dbReference type="Pfam" id="PF15617">
    <property type="entry name" value="C-C_Bond_Lyase"/>
    <property type="match status" value="1"/>
</dbReference>
<evidence type="ECO:0000256" key="1">
    <source>
        <dbReference type="ARBA" id="ARBA00001946"/>
    </source>
</evidence>
<dbReference type="GO" id="GO:0006107">
    <property type="term" value="P:oxaloacetate metabolic process"/>
    <property type="evidence" value="ECO:0007669"/>
    <property type="project" value="TreeGrafter"/>
</dbReference>
<dbReference type="AlphaFoldDB" id="A0A0A0I363"/>
<evidence type="ECO:0000256" key="4">
    <source>
        <dbReference type="PIRSR" id="PIRSR015582-2"/>
    </source>
</evidence>
<organism evidence="5 6">
    <name type="scientific">Clostridium novyi A str. 4552</name>
    <dbReference type="NCBI Taxonomy" id="1444289"/>
    <lineage>
        <taxon>Bacteria</taxon>
        <taxon>Bacillati</taxon>
        <taxon>Bacillota</taxon>
        <taxon>Clostridia</taxon>
        <taxon>Eubacteriales</taxon>
        <taxon>Clostridiaceae</taxon>
        <taxon>Clostridium</taxon>
    </lineage>
</organism>
<gene>
    <name evidence="5" type="ORF">Z968_10045</name>
</gene>
<dbReference type="SUPFAM" id="SSF51621">
    <property type="entry name" value="Phosphoenolpyruvate/pyruvate domain"/>
    <property type="match status" value="1"/>
</dbReference>
<evidence type="ECO:0000256" key="3">
    <source>
        <dbReference type="ARBA" id="ARBA00022842"/>
    </source>
</evidence>
<dbReference type="Gene3D" id="3.20.20.60">
    <property type="entry name" value="Phosphoenolpyruvate-binding domains"/>
    <property type="match status" value="1"/>
</dbReference>
<keyword evidence="5" id="KW-0456">Lyase</keyword>
<comment type="caution">
    <text evidence="5">The sequence shown here is derived from an EMBL/GenBank/DDBJ whole genome shotgun (WGS) entry which is preliminary data.</text>
</comment>
<dbReference type="InterPro" id="IPR015813">
    <property type="entry name" value="Pyrv/PenolPyrv_kinase-like_dom"/>
</dbReference>
<proteinExistence type="predicted"/>
<evidence type="ECO:0000313" key="5">
    <source>
        <dbReference type="EMBL" id="KGM95093.1"/>
    </source>
</evidence>
<evidence type="ECO:0000256" key="2">
    <source>
        <dbReference type="ARBA" id="ARBA00022723"/>
    </source>
</evidence>
<accession>A0A0A0I363</accession>
<sequence>MKLFDERLIGINKKVFFMEPNEILKTTSKKYLELAIGANLYIPAIKEGIMEIILRKKYKNLNSLTICMEDSIPAEKVAEAEKNVFSILNKLKDYIDSKRIESNILPLIFIRVRNLEQFKKIVNRKEELSILTGIIFPKFNSSNGEKYLDVLKELNKDINNKIYGLPILESKKIIYKESRVEELLKIKKLLDKNKDYILNVRMGATDFQGIYSLRRKSDNSIYDIGIIRDCITDILNMFLRAEQQYVVSGTVWEYFNSKMDGLIKEVNLDKANGIIGKTIIHPTHISIVNSLYVVTKEEYEDAIAIVKSNDTGAYKSAYNNKMNEISPHLNWANKILRRAYVYGVFNENCSYLDLL</sequence>
<dbReference type="RefSeq" id="WP_039255895.1">
    <property type="nucleotide sequence ID" value="NZ_JENJ01000048.1"/>
</dbReference>
<dbReference type="PANTHER" id="PTHR32308">
    <property type="entry name" value="LYASE BETA SUBUNIT, PUTATIVE (AFU_ORTHOLOGUE AFUA_4G13030)-RELATED"/>
    <property type="match status" value="1"/>
</dbReference>
<dbReference type="PIRSF" id="PIRSF015582">
    <property type="entry name" value="Cit_lyase_B"/>
    <property type="match status" value="1"/>
</dbReference>
<dbReference type="GO" id="GO:0016829">
    <property type="term" value="F:lyase activity"/>
    <property type="evidence" value="ECO:0007669"/>
    <property type="project" value="UniProtKB-KW"/>
</dbReference>
<dbReference type="EMBL" id="JENJ01000048">
    <property type="protein sequence ID" value="KGM95093.1"/>
    <property type="molecule type" value="Genomic_DNA"/>
</dbReference>
<dbReference type="InterPro" id="IPR039480">
    <property type="entry name" value="C-C_Bond_Lyase-like"/>
</dbReference>